<comment type="caution">
    <text evidence="1">The sequence shown here is derived from an EMBL/GenBank/DDBJ whole genome shotgun (WGS) entry which is preliminary data.</text>
</comment>
<proteinExistence type="predicted"/>
<feature type="non-terminal residue" evidence="1">
    <location>
        <position position="1"/>
    </location>
</feature>
<gene>
    <name evidence="1" type="ORF">QYT958_LOCUS41435</name>
</gene>
<sequence length="88" mass="9606">MPSATSNIITSNRNLNIKTMTHRSAIQEPLSNMPVDESHPYEIATHIVKVKKTGVVVDITSLYDLEIAGAISGSTALFFDDDNGKCDR</sequence>
<protein>
    <submittedName>
        <fullName evidence="1">Uncharacterized protein</fullName>
    </submittedName>
</protein>
<dbReference type="Proteomes" id="UP000663848">
    <property type="component" value="Unassembled WGS sequence"/>
</dbReference>
<organism evidence="1 2">
    <name type="scientific">Rotaria socialis</name>
    <dbReference type="NCBI Taxonomy" id="392032"/>
    <lineage>
        <taxon>Eukaryota</taxon>
        <taxon>Metazoa</taxon>
        <taxon>Spiralia</taxon>
        <taxon>Gnathifera</taxon>
        <taxon>Rotifera</taxon>
        <taxon>Eurotatoria</taxon>
        <taxon>Bdelloidea</taxon>
        <taxon>Philodinida</taxon>
        <taxon>Philodinidae</taxon>
        <taxon>Rotaria</taxon>
    </lineage>
</organism>
<reference evidence="1" key="1">
    <citation type="submission" date="2021-02" db="EMBL/GenBank/DDBJ databases">
        <authorList>
            <person name="Nowell W R."/>
        </authorList>
    </citation>
    <scope>NUCLEOTIDE SEQUENCE</scope>
</reference>
<evidence type="ECO:0000313" key="1">
    <source>
        <dbReference type="EMBL" id="CAF5041734.1"/>
    </source>
</evidence>
<dbReference type="AlphaFoldDB" id="A0A822CER2"/>
<dbReference type="EMBL" id="CAJOBR010047186">
    <property type="protein sequence ID" value="CAF5041734.1"/>
    <property type="molecule type" value="Genomic_DNA"/>
</dbReference>
<accession>A0A822CER2</accession>
<name>A0A822CER2_9BILA</name>
<evidence type="ECO:0000313" key="2">
    <source>
        <dbReference type="Proteomes" id="UP000663848"/>
    </source>
</evidence>